<sequence length="181" mass="20138">MNRIAGLAKILLLAILAISHVRCQDQDQDQDVPSIRTEINPNAATIARTELLIDAPPKAVWSVLTDIDRWTEWMPEFASARLEGPLAPGSVIFWEPQGQVVESRLVVVEAERRLVWNGTDGAVHVWELVPTGNGTLLRNDESIDEWKLAGQVDGSAILTDSLNVWNSRIAERVTQQIDKNL</sequence>
<evidence type="ECO:0000256" key="1">
    <source>
        <dbReference type="SAM" id="SignalP"/>
    </source>
</evidence>
<proteinExistence type="predicted"/>
<protein>
    <recommendedName>
        <fullName evidence="4">SRPBCC domain-containing protein</fullName>
    </recommendedName>
</protein>
<feature type="signal peptide" evidence="1">
    <location>
        <begin position="1"/>
        <end position="23"/>
    </location>
</feature>
<dbReference type="RefSeq" id="WP_395812789.1">
    <property type="nucleotide sequence ID" value="NZ_CP043494.1"/>
</dbReference>
<name>A0ABY9WGK2_9BACT</name>
<evidence type="ECO:0000313" key="3">
    <source>
        <dbReference type="Proteomes" id="UP001611383"/>
    </source>
</evidence>
<accession>A0ABY9WGK2</accession>
<organism evidence="2 3">
    <name type="scientific">Archangium minus</name>
    <dbReference type="NCBI Taxonomy" id="83450"/>
    <lineage>
        <taxon>Bacteria</taxon>
        <taxon>Pseudomonadati</taxon>
        <taxon>Myxococcota</taxon>
        <taxon>Myxococcia</taxon>
        <taxon>Myxococcales</taxon>
        <taxon>Cystobacterineae</taxon>
        <taxon>Archangiaceae</taxon>
        <taxon>Archangium</taxon>
    </lineage>
</organism>
<reference evidence="2 3" key="1">
    <citation type="submission" date="2019-08" db="EMBL/GenBank/DDBJ databases">
        <title>Archangium and Cystobacter genomes.</title>
        <authorList>
            <person name="Chen I.-C.K."/>
            <person name="Wielgoss S."/>
        </authorList>
    </citation>
    <scope>NUCLEOTIDE SEQUENCE [LARGE SCALE GENOMIC DNA]</scope>
    <source>
        <strain evidence="2 3">Cbm 6</strain>
    </source>
</reference>
<dbReference type="Gene3D" id="3.30.530.20">
    <property type="match status" value="1"/>
</dbReference>
<dbReference type="SUPFAM" id="SSF55961">
    <property type="entry name" value="Bet v1-like"/>
    <property type="match status" value="1"/>
</dbReference>
<dbReference type="Proteomes" id="UP001611383">
    <property type="component" value="Chromosome"/>
</dbReference>
<evidence type="ECO:0000313" key="2">
    <source>
        <dbReference type="EMBL" id="WNG42753.1"/>
    </source>
</evidence>
<evidence type="ECO:0008006" key="4">
    <source>
        <dbReference type="Google" id="ProtNLM"/>
    </source>
</evidence>
<keyword evidence="3" id="KW-1185">Reference proteome</keyword>
<gene>
    <name evidence="2" type="ORF">F0U60_00545</name>
</gene>
<keyword evidence="1" id="KW-0732">Signal</keyword>
<dbReference type="InterPro" id="IPR019587">
    <property type="entry name" value="Polyketide_cyclase/dehydratase"/>
</dbReference>
<dbReference type="Pfam" id="PF10604">
    <property type="entry name" value="Polyketide_cyc2"/>
    <property type="match status" value="1"/>
</dbReference>
<dbReference type="EMBL" id="CP043494">
    <property type="protein sequence ID" value="WNG42753.1"/>
    <property type="molecule type" value="Genomic_DNA"/>
</dbReference>
<dbReference type="InterPro" id="IPR023393">
    <property type="entry name" value="START-like_dom_sf"/>
</dbReference>
<feature type="chain" id="PRO_5046999217" description="SRPBCC domain-containing protein" evidence="1">
    <location>
        <begin position="24"/>
        <end position="181"/>
    </location>
</feature>